<evidence type="ECO:0000313" key="2">
    <source>
        <dbReference type="Proteomes" id="UP001265301"/>
    </source>
</evidence>
<keyword evidence="2" id="KW-1185">Reference proteome</keyword>
<dbReference type="EMBL" id="JARQBN010000034">
    <property type="protein sequence ID" value="MDT2829209.1"/>
    <property type="molecule type" value="Genomic_DNA"/>
</dbReference>
<gene>
    <name evidence="1" type="ORF">P7H59_12280</name>
</gene>
<proteinExistence type="predicted"/>
<reference evidence="1 2" key="1">
    <citation type="submission" date="2023-03" db="EMBL/GenBank/DDBJ databases">
        <authorList>
            <person name="Shen W."/>
            <person name="Cai J."/>
        </authorList>
    </citation>
    <scope>NUCLEOTIDE SEQUENCE [LARGE SCALE GENOMIC DNA]</scope>
    <source>
        <strain evidence="1 2">B101</strain>
    </source>
</reference>
<comment type="caution">
    <text evidence="1">The sequence shown here is derived from an EMBL/GenBank/DDBJ whole genome shotgun (WGS) entry which is preliminary data.</text>
</comment>
<evidence type="ECO:0008006" key="3">
    <source>
        <dbReference type="Google" id="ProtNLM"/>
    </source>
</evidence>
<dbReference type="Proteomes" id="UP001265301">
    <property type="component" value="Unassembled WGS sequence"/>
</dbReference>
<sequence>MAVIATAILNQIQDYLSSEQFKTLAKSTIKSFVERIVQLVMKEQNMPIK</sequence>
<organism evidence="1 2">
    <name type="scientific">Enterococcus viikkiensis</name>
    <dbReference type="NCBI Taxonomy" id="930854"/>
    <lineage>
        <taxon>Bacteria</taxon>
        <taxon>Bacillati</taxon>
        <taxon>Bacillota</taxon>
        <taxon>Bacilli</taxon>
        <taxon>Lactobacillales</taxon>
        <taxon>Enterococcaceae</taxon>
        <taxon>Enterococcus</taxon>
    </lineage>
</organism>
<name>A0ABU3FV88_9ENTE</name>
<evidence type="ECO:0000313" key="1">
    <source>
        <dbReference type="EMBL" id="MDT2829209.1"/>
    </source>
</evidence>
<accession>A0ABU3FV88</accession>
<protein>
    <recommendedName>
        <fullName evidence="3">Transposase</fullName>
    </recommendedName>
</protein>